<dbReference type="InterPro" id="IPR016163">
    <property type="entry name" value="Ald_DH_C"/>
</dbReference>
<dbReference type="PROSITE" id="PS00687">
    <property type="entry name" value="ALDEHYDE_DEHYDR_GLU"/>
    <property type="match status" value="1"/>
</dbReference>
<feature type="active site" evidence="5">
    <location>
        <position position="244"/>
    </location>
</feature>
<evidence type="ECO:0000259" key="7">
    <source>
        <dbReference type="Pfam" id="PF00171"/>
    </source>
</evidence>
<evidence type="ECO:0000256" key="5">
    <source>
        <dbReference type="PROSITE-ProRule" id="PRU10007"/>
    </source>
</evidence>
<reference evidence="9" key="1">
    <citation type="journal article" date="2019" name="Int. J. Syst. Evol. Microbiol.">
        <title>The Global Catalogue of Microorganisms (GCM) 10K type strain sequencing project: providing services to taxonomists for standard genome sequencing and annotation.</title>
        <authorList>
            <consortium name="The Broad Institute Genomics Platform"/>
            <consortium name="The Broad Institute Genome Sequencing Center for Infectious Disease"/>
            <person name="Wu L."/>
            <person name="Ma J."/>
        </authorList>
    </citation>
    <scope>NUCLEOTIDE SEQUENCE [LARGE SCALE GENOMIC DNA]</scope>
    <source>
        <strain evidence="9">KCTC 42087</strain>
    </source>
</reference>
<evidence type="ECO:0000256" key="6">
    <source>
        <dbReference type="RuleBase" id="RU003345"/>
    </source>
</evidence>
<protein>
    <recommendedName>
        <fullName evidence="3">aldehyde dehydrogenase (NAD(+))</fullName>
        <ecNumber evidence="3">1.2.1.3</ecNumber>
    </recommendedName>
</protein>
<gene>
    <name evidence="8" type="ORF">ACFPZN_02040</name>
</gene>
<dbReference type="InterPro" id="IPR015590">
    <property type="entry name" value="Aldehyde_DH_dom"/>
</dbReference>
<comment type="caution">
    <text evidence="8">The sequence shown here is derived from an EMBL/GenBank/DDBJ whole genome shotgun (WGS) entry which is preliminary data.</text>
</comment>
<dbReference type="InterPro" id="IPR029510">
    <property type="entry name" value="Ald_DH_CS_GLU"/>
</dbReference>
<evidence type="ECO:0000256" key="1">
    <source>
        <dbReference type="ARBA" id="ARBA00009986"/>
    </source>
</evidence>
<accession>A0ABW0ZPQ6</accession>
<dbReference type="PANTHER" id="PTHR42804:SF1">
    <property type="entry name" value="ALDEHYDE DEHYDROGENASE-RELATED"/>
    <property type="match status" value="1"/>
</dbReference>
<evidence type="ECO:0000313" key="9">
    <source>
        <dbReference type="Proteomes" id="UP001596074"/>
    </source>
</evidence>
<name>A0ABW0ZPQ6_9ACTN</name>
<sequence length="490" mass="50214">METFTRHYIDGRRQAAGTGRIAVGDPATGEVIGEVPAGTAADADAAVAAAARAFPAWSASPRAERAALLERLTGLLAAARARLAETIVGEVGSPASFAAAVQVGLPLATFAGQPGLLEEIAWRREVGHSAVVREAAGVVVAITPWNYPLHQIAAKVAPALAAGCTVVLKPSEVAPLNAFLLAEAVHEAGFPPGVFNLVCGTGAEVGERLVAHPDVDVVSFTGSTAAGRRIGALAAATVKRVHLELGGKSPTVVLDDADLEAAVADGMVKAFVNSGQTCTALSRLIVPRARLAEAEEIAAAAVANHPLVDPAAETAGVRPTVLADKLGHIGFTFALGPLVSAAQRERVTGHIRAGVEEGARLVAGGPERPGGFDRGHYVRPTVFSGTTPGMAIVQEEIFGPVLCLQAHDGDDDAAALANGTRYGLCAAVWSADTGRAAAFAGRLRAGQVDVNGARFNPFAPFGGYKQSGHGRELGVWGLEAFLQTKSLQLP</sequence>
<dbReference type="EMBL" id="JBHSON010000002">
    <property type="protein sequence ID" value="MFC5744388.1"/>
    <property type="molecule type" value="Genomic_DNA"/>
</dbReference>
<dbReference type="PANTHER" id="PTHR42804">
    <property type="entry name" value="ALDEHYDE DEHYDROGENASE"/>
    <property type="match status" value="1"/>
</dbReference>
<comment type="similarity">
    <text evidence="1 6">Belongs to the aldehyde dehydrogenase family.</text>
</comment>
<dbReference type="Proteomes" id="UP001596074">
    <property type="component" value="Unassembled WGS sequence"/>
</dbReference>
<comment type="catalytic activity">
    <reaction evidence="4">
        <text>an aldehyde + NAD(+) + H2O = a carboxylate + NADH + 2 H(+)</text>
        <dbReference type="Rhea" id="RHEA:16185"/>
        <dbReference type="ChEBI" id="CHEBI:15377"/>
        <dbReference type="ChEBI" id="CHEBI:15378"/>
        <dbReference type="ChEBI" id="CHEBI:17478"/>
        <dbReference type="ChEBI" id="CHEBI:29067"/>
        <dbReference type="ChEBI" id="CHEBI:57540"/>
        <dbReference type="ChEBI" id="CHEBI:57945"/>
        <dbReference type="EC" id="1.2.1.3"/>
    </reaction>
</comment>
<dbReference type="PROSITE" id="PS00070">
    <property type="entry name" value="ALDEHYDE_DEHYDR_CYS"/>
    <property type="match status" value="1"/>
</dbReference>
<keyword evidence="2 6" id="KW-0560">Oxidoreductase</keyword>
<dbReference type="InterPro" id="IPR016162">
    <property type="entry name" value="Ald_DH_N"/>
</dbReference>
<dbReference type="InterPro" id="IPR016161">
    <property type="entry name" value="Ald_DH/histidinol_DH"/>
</dbReference>
<evidence type="ECO:0000313" key="8">
    <source>
        <dbReference type="EMBL" id="MFC5744388.1"/>
    </source>
</evidence>
<dbReference type="EC" id="1.2.1.3" evidence="3"/>
<feature type="domain" description="Aldehyde dehydrogenase" evidence="7">
    <location>
        <begin position="19"/>
        <end position="486"/>
    </location>
</feature>
<evidence type="ECO:0000256" key="4">
    <source>
        <dbReference type="ARBA" id="ARBA00049194"/>
    </source>
</evidence>
<dbReference type="Gene3D" id="3.40.309.10">
    <property type="entry name" value="Aldehyde Dehydrogenase, Chain A, domain 2"/>
    <property type="match status" value="1"/>
</dbReference>
<dbReference type="CDD" id="cd07138">
    <property type="entry name" value="ALDH_CddD_SSP0762"/>
    <property type="match status" value="1"/>
</dbReference>
<organism evidence="8 9">
    <name type="scientific">Actinomadura rugatobispora</name>
    <dbReference type="NCBI Taxonomy" id="1994"/>
    <lineage>
        <taxon>Bacteria</taxon>
        <taxon>Bacillati</taxon>
        <taxon>Actinomycetota</taxon>
        <taxon>Actinomycetes</taxon>
        <taxon>Streptosporangiales</taxon>
        <taxon>Thermomonosporaceae</taxon>
        <taxon>Actinomadura</taxon>
    </lineage>
</organism>
<dbReference type="RefSeq" id="WP_378279506.1">
    <property type="nucleotide sequence ID" value="NZ_JBHSON010000002.1"/>
</dbReference>
<proteinExistence type="inferred from homology"/>
<dbReference type="Pfam" id="PF00171">
    <property type="entry name" value="Aldedh"/>
    <property type="match status" value="1"/>
</dbReference>
<evidence type="ECO:0000256" key="3">
    <source>
        <dbReference type="ARBA" id="ARBA00024226"/>
    </source>
</evidence>
<keyword evidence="9" id="KW-1185">Reference proteome</keyword>
<dbReference type="SUPFAM" id="SSF53720">
    <property type="entry name" value="ALDH-like"/>
    <property type="match status" value="1"/>
</dbReference>
<dbReference type="InterPro" id="IPR016160">
    <property type="entry name" value="Ald_DH_CS_CYS"/>
</dbReference>
<evidence type="ECO:0000256" key="2">
    <source>
        <dbReference type="ARBA" id="ARBA00023002"/>
    </source>
</evidence>
<dbReference type="Gene3D" id="3.40.605.10">
    <property type="entry name" value="Aldehyde Dehydrogenase, Chain A, domain 1"/>
    <property type="match status" value="1"/>
</dbReference>